<protein>
    <submittedName>
        <fullName evidence="2">Uncharacterized protein</fullName>
    </submittedName>
</protein>
<name>A0A2N7VC00_9BURK</name>
<evidence type="ECO:0000313" key="2">
    <source>
        <dbReference type="EMBL" id="PMS14682.1"/>
    </source>
</evidence>
<dbReference type="AlphaFoldDB" id="A0A2N7VC00"/>
<keyword evidence="3" id="KW-1185">Reference proteome</keyword>
<dbReference type="Proteomes" id="UP000235616">
    <property type="component" value="Unassembled WGS sequence"/>
</dbReference>
<organism evidence="2 3">
    <name type="scientific">Trinickia dabaoshanensis</name>
    <dbReference type="NCBI Taxonomy" id="564714"/>
    <lineage>
        <taxon>Bacteria</taxon>
        <taxon>Pseudomonadati</taxon>
        <taxon>Pseudomonadota</taxon>
        <taxon>Betaproteobacteria</taxon>
        <taxon>Burkholderiales</taxon>
        <taxon>Burkholderiaceae</taxon>
        <taxon>Trinickia</taxon>
    </lineage>
</organism>
<proteinExistence type="predicted"/>
<comment type="caution">
    <text evidence="2">The sequence shown here is derived from an EMBL/GenBank/DDBJ whole genome shotgun (WGS) entry which is preliminary data.</text>
</comment>
<dbReference type="EMBL" id="PNYA01000041">
    <property type="protein sequence ID" value="PMS14682.1"/>
    <property type="molecule type" value="Genomic_DNA"/>
</dbReference>
<evidence type="ECO:0000313" key="3">
    <source>
        <dbReference type="Proteomes" id="UP000235616"/>
    </source>
</evidence>
<sequence>MAPPRLASALAARCVVPPTRRRRHAFLYHIVIFIDGDRTTHPVRAGSSGSDSPPANFAEFR</sequence>
<gene>
    <name evidence="2" type="ORF">C0Z18_30355</name>
</gene>
<feature type="region of interest" description="Disordered" evidence="1">
    <location>
        <begin position="39"/>
        <end position="61"/>
    </location>
</feature>
<reference evidence="2 3" key="1">
    <citation type="submission" date="2018-01" db="EMBL/GenBank/DDBJ databases">
        <title>Whole genome analyses suggest that Burkholderia sensu lato contains two further novel genera in the rhizoxinica-symbiotica group Mycetohabitans gen. nov., and Trinickia gen. nov.: implications for the evolution of diazotrophy and nodulation in the Burkholderiaceae.</title>
        <authorList>
            <person name="Estrada-de los Santos P."/>
            <person name="Palmer M."/>
            <person name="Chavez-Ramirez B."/>
            <person name="Beukes C."/>
            <person name="Steenkamp E.T."/>
            <person name="Hirsch A.M."/>
            <person name="Manyaka P."/>
            <person name="Maluk M."/>
            <person name="Lafos M."/>
            <person name="Crook M."/>
            <person name="Gross E."/>
            <person name="Simon M.F."/>
            <person name="Bueno dos Reis Junior F."/>
            <person name="Poole P.S."/>
            <person name="Venter S.N."/>
            <person name="James E.K."/>
        </authorList>
    </citation>
    <scope>NUCLEOTIDE SEQUENCE [LARGE SCALE GENOMIC DNA]</scope>
    <source>
        <strain evidence="2 3">GIMN1.004</strain>
    </source>
</reference>
<accession>A0A2N7VC00</accession>
<evidence type="ECO:0000256" key="1">
    <source>
        <dbReference type="SAM" id="MobiDB-lite"/>
    </source>
</evidence>